<dbReference type="Gene3D" id="3.40.50.1820">
    <property type="entry name" value="alpha/beta hydrolase"/>
    <property type="match status" value="1"/>
</dbReference>
<dbReference type="InterPro" id="IPR029058">
    <property type="entry name" value="AB_hydrolase_fold"/>
</dbReference>
<name>A0A5J6HEE0_STRAD</name>
<dbReference type="Proteomes" id="UP000326553">
    <property type="component" value="Chromosome"/>
</dbReference>
<dbReference type="SUPFAM" id="SSF53474">
    <property type="entry name" value="alpha/beta-Hydrolases"/>
    <property type="match status" value="1"/>
</dbReference>
<dbReference type="EMBL" id="CP023695">
    <property type="protein sequence ID" value="QEV16644.1"/>
    <property type="molecule type" value="Genomic_DNA"/>
</dbReference>
<dbReference type="GO" id="GO:0008610">
    <property type="term" value="P:lipid biosynthetic process"/>
    <property type="evidence" value="ECO:0007669"/>
    <property type="project" value="TreeGrafter"/>
</dbReference>
<accession>A0A5J6HEE0</accession>
<dbReference type="InterPro" id="IPR012223">
    <property type="entry name" value="TEII"/>
</dbReference>
<proteinExistence type="inferred from homology"/>
<evidence type="ECO:0000313" key="4">
    <source>
        <dbReference type="Proteomes" id="UP000326553"/>
    </source>
</evidence>
<gene>
    <name evidence="3" type="ORF">CP975_03220</name>
</gene>
<sequence length="256" mass="27686">MKQVHLTKSLLEVGAAPEREGLPVALIFPFAGGGGHSMNEWVVEFAPAWRTVVVQYPGRGRRQAEPFARSLRELAYAAVRDLLSLGMSAPLLIGHSMGALIAHCTATELQRHGASPQLLLASAGHPPHRGVPLSDVPLSVDLTDAELIKTLDARGGIHPQVRQERALLDLFLPQLRADLGLVREHLRRGNSAAVSCPLLAMGASGDEVSPPAELPHWSALTTGEFAQRTWKGGHFYFQHGLDGLAEEVRNMLQKHG</sequence>
<feature type="domain" description="Thioesterase" evidence="2">
    <location>
        <begin position="27"/>
        <end position="249"/>
    </location>
</feature>
<keyword evidence="4" id="KW-1185">Reference proteome</keyword>
<dbReference type="RefSeq" id="WP_150476556.1">
    <property type="nucleotide sequence ID" value="NZ_CP023695.1"/>
</dbReference>
<dbReference type="PANTHER" id="PTHR11487:SF0">
    <property type="entry name" value="S-ACYL FATTY ACID SYNTHASE THIOESTERASE, MEDIUM CHAIN"/>
    <property type="match status" value="1"/>
</dbReference>
<protein>
    <submittedName>
        <fullName evidence="3">Thioesterase</fullName>
    </submittedName>
</protein>
<dbReference type="AlphaFoldDB" id="A0A5J6HEE0"/>
<evidence type="ECO:0000256" key="1">
    <source>
        <dbReference type="ARBA" id="ARBA00007169"/>
    </source>
</evidence>
<evidence type="ECO:0000313" key="3">
    <source>
        <dbReference type="EMBL" id="QEV16644.1"/>
    </source>
</evidence>
<dbReference type="OrthoDB" id="8480037at2"/>
<dbReference type="InterPro" id="IPR001031">
    <property type="entry name" value="Thioesterase"/>
</dbReference>
<dbReference type="PANTHER" id="PTHR11487">
    <property type="entry name" value="THIOESTERASE"/>
    <property type="match status" value="1"/>
</dbReference>
<dbReference type="KEGG" id="salw:CP975_03220"/>
<organism evidence="3 4">
    <name type="scientific">Streptomyces alboniger</name>
    <dbReference type="NCBI Taxonomy" id="132473"/>
    <lineage>
        <taxon>Bacteria</taxon>
        <taxon>Bacillati</taxon>
        <taxon>Actinomycetota</taxon>
        <taxon>Actinomycetes</taxon>
        <taxon>Kitasatosporales</taxon>
        <taxon>Streptomycetaceae</taxon>
        <taxon>Streptomyces</taxon>
        <taxon>Streptomyces aurantiacus group</taxon>
    </lineage>
</organism>
<dbReference type="Pfam" id="PF00975">
    <property type="entry name" value="Thioesterase"/>
    <property type="match status" value="1"/>
</dbReference>
<reference evidence="3 4" key="1">
    <citation type="submission" date="2017-09" db="EMBL/GenBank/DDBJ databases">
        <authorList>
            <person name="Lee N."/>
            <person name="Cho B.-K."/>
        </authorList>
    </citation>
    <scope>NUCLEOTIDE SEQUENCE [LARGE SCALE GENOMIC DNA]</scope>
    <source>
        <strain evidence="3 4">ATCC 12461</strain>
    </source>
</reference>
<comment type="similarity">
    <text evidence="1">Belongs to the thioesterase family.</text>
</comment>
<evidence type="ECO:0000259" key="2">
    <source>
        <dbReference type="Pfam" id="PF00975"/>
    </source>
</evidence>